<protein>
    <submittedName>
        <fullName evidence="3">Glycosyltransferase family 2 protein</fullName>
        <ecNumber evidence="3">2.4.-.-</ecNumber>
    </submittedName>
</protein>
<keyword evidence="1" id="KW-0812">Transmembrane</keyword>
<dbReference type="InterPro" id="IPR029044">
    <property type="entry name" value="Nucleotide-diphossugar_trans"/>
</dbReference>
<accession>A0ABW1WZ72</accession>
<dbReference type="Gene3D" id="3.90.550.10">
    <property type="entry name" value="Spore Coat Polysaccharide Biosynthesis Protein SpsA, Chain A"/>
    <property type="match status" value="1"/>
</dbReference>
<feature type="transmembrane region" description="Helical" evidence="1">
    <location>
        <begin position="250"/>
        <end position="273"/>
    </location>
</feature>
<evidence type="ECO:0000313" key="4">
    <source>
        <dbReference type="Proteomes" id="UP001596266"/>
    </source>
</evidence>
<reference evidence="4" key="1">
    <citation type="journal article" date="2019" name="Int. J. Syst. Evol. Microbiol.">
        <title>The Global Catalogue of Microorganisms (GCM) 10K type strain sequencing project: providing services to taxonomists for standard genome sequencing and annotation.</title>
        <authorList>
            <consortium name="The Broad Institute Genomics Platform"/>
            <consortium name="The Broad Institute Genome Sequencing Center for Infectious Disease"/>
            <person name="Wu L."/>
            <person name="Ma J."/>
        </authorList>
    </citation>
    <scope>NUCLEOTIDE SEQUENCE [LARGE SCALE GENOMIC DNA]</scope>
    <source>
        <strain evidence="4">CGMCC 1.15277</strain>
    </source>
</reference>
<feature type="transmembrane region" description="Helical" evidence="1">
    <location>
        <begin position="310"/>
        <end position="331"/>
    </location>
</feature>
<dbReference type="InterPro" id="IPR050834">
    <property type="entry name" value="Glycosyltransf_2"/>
</dbReference>
<dbReference type="Pfam" id="PF00535">
    <property type="entry name" value="Glycos_transf_2"/>
    <property type="match status" value="1"/>
</dbReference>
<comment type="caution">
    <text evidence="3">The sequence shown here is derived from an EMBL/GenBank/DDBJ whole genome shotgun (WGS) entry which is preliminary data.</text>
</comment>
<keyword evidence="4" id="KW-1185">Reference proteome</keyword>
<dbReference type="EMBL" id="JBHSUA010000009">
    <property type="protein sequence ID" value="MFC6396103.1"/>
    <property type="molecule type" value="Genomic_DNA"/>
</dbReference>
<dbReference type="PANTHER" id="PTHR43685">
    <property type="entry name" value="GLYCOSYLTRANSFERASE"/>
    <property type="match status" value="1"/>
</dbReference>
<evidence type="ECO:0000259" key="2">
    <source>
        <dbReference type="Pfam" id="PF00535"/>
    </source>
</evidence>
<evidence type="ECO:0000313" key="3">
    <source>
        <dbReference type="EMBL" id="MFC6396103.1"/>
    </source>
</evidence>
<dbReference type="GO" id="GO:0016757">
    <property type="term" value="F:glycosyltransferase activity"/>
    <property type="evidence" value="ECO:0007669"/>
    <property type="project" value="UniProtKB-KW"/>
</dbReference>
<name>A0ABW1WZ72_9ACTN</name>
<dbReference type="CDD" id="cd02525">
    <property type="entry name" value="Succinoglycan_BP_ExoA"/>
    <property type="match status" value="1"/>
</dbReference>
<keyword evidence="1" id="KW-0472">Membrane</keyword>
<evidence type="ECO:0000256" key="1">
    <source>
        <dbReference type="SAM" id="Phobius"/>
    </source>
</evidence>
<keyword evidence="1" id="KW-1133">Transmembrane helix</keyword>
<sequence>MCAAGLTLPPVSVVMPVLNEERHLARSVRGVLGQDYPGELELVLAIGPSRDRTHEIAEQIAAVDPRVRIVDNPAGTTPAALNLAISTARHDIIVRVDAHGELADGYIATAVELLQRTGAANVGGHMAAVGTTAFEKAVAAAYTSRIGLGGSTFHLATSQEGPADTVFLGVFRRDALATVGGFDPSMKRAQDWELNYRLRKSGETVWFSPALQVTYRPRSSVKALAQQFYKTGQWRRELMSRNPETASARYLAPPVAVAGVAGGTLLGLAGLVGPKWLRLGFAGPLGYLAAVLAGSAGLRRDLEPEVRAQLPLVLVVMHMAWGAGFLAGLPASERAAEQPDM</sequence>
<gene>
    <name evidence="3" type="ORF">ACFP57_03750</name>
</gene>
<keyword evidence="3" id="KW-0808">Transferase</keyword>
<organism evidence="3 4">
    <name type="scientific">Luteococcus sanguinis</name>
    <dbReference type="NCBI Taxonomy" id="174038"/>
    <lineage>
        <taxon>Bacteria</taxon>
        <taxon>Bacillati</taxon>
        <taxon>Actinomycetota</taxon>
        <taxon>Actinomycetes</taxon>
        <taxon>Propionibacteriales</taxon>
        <taxon>Propionibacteriaceae</taxon>
        <taxon>Luteococcus</taxon>
    </lineage>
</organism>
<dbReference type="Proteomes" id="UP001596266">
    <property type="component" value="Unassembled WGS sequence"/>
</dbReference>
<dbReference type="InterPro" id="IPR001173">
    <property type="entry name" value="Glyco_trans_2-like"/>
</dbReference>
<dbReference type="RefSeq" id="WP_343885279.1">
    <property type="nucleotide sequence ID" value="NZ_BAAAKI010000004.1"/>
</dbReference>
<proteinExistence type="predicted"/>
<feature type="transmembrane region" description="Helical" evidence="1">
    <location>
        <begin position="279"/>
        <end position="298"/>
    </location>
</feature>
<feature type="domain" description="Glycosyltransferase 2-like" evidence="2">
    <location>
        <begin position="12"/>
        <end position="176"/>
    </location>
</feature>
<dbReference type="PANTHER" id="PTHR43685:SF14">
    <property type="entry name" value="GLYCOSYLTRANSFERASE 2-LIKE DOMAIN-CONTAINING PROTEIN"/>
    <property type="match status" value="1"/>
</dbReference>
<dbReference type="SUPFAM" id="SSF53448">
    <property type="entry name" value="Nucleotide-diphospho-sugar transferases"/>
    <property type="match status" value="1"/>
</dbReference>
<dbReference type="EC" id="2.4.-.-" evidence="3"/>
<keyword evidence="3" id="KW-0328">Glycosyltransferase</keyword>